<reference evidence="11" key="1">
    <citation type="submission" date="2020-12" db="EMBL/GenBank/DDBJ databases">
        <authorList>
            <person name="Iha C."/>
        </authorList>
    </citation>
    <scope>NUCLEOTIDE SEQUENCE</scope>
</reference>
<dbReference type="InterPro" id="IPR003265">
    <property type="entry name" value="HhH-GPD_domain"/>
</dbReference>
<dbReference type="GO" id="GO:0003677">
    <property type="term" value="F:DNA binding"/>
    <property type="evidence" value="ECO:0007669"/>
    <property type="project" value="UniProtKB-KW"/>
</dbReference>
<dbReference type="InterPro" id="IPR011257">
    <property type="entry name" value="DNA_glycosylase"/>
</dbReference>
<keyword evidence="12" id="KW-1185">Reference proteome</keyword>
<dbReference type="InterPro" id="IPR044811">
    <property type="entry name" value="DME/ROS1"/>
</dbReference>
<dbReference type="SMART" id="SM00478">
    <property type="entry name" value="ENDO3c"/>
    <property type="match status" value="1"/>
</dbReference>
<comment type="subcellular location">
    <subcellularLocation>
        <location evidence="2">Nucleus</location>
    </subcellularLocation>
</comment>
<evidence type="ECO:0000313" key="12">
    <source>
        <dbReference type="Proteomes" id="UP000708148"/>
    </source>
</evidence>
<dbReference type="PANTHER" id="PTHR46213:SF13">
    <property type="entry name" value="DEMETER-LIKE PROTEIN 2-RELATED"/>
    <property type="match status" value="1"/>
</dbReference>
<evidence type="ECO:0000259" key="10">
    <source>
        <dbReference type="PROSITE" id="PS50076"/>
    </source>
</evidence>
<dbReference type="InterPro" id="IPR023170">
    <property type="entry name" value="HhH_base_excis_C"/>
</dbReference>
<keyword evidence="4" id="KW-0479">Metal-binding</keyword>
<evidence type="ECO:0000256" key="2">
    <source>
        <dbReference type="ARBA" id="ARBA00004123"/>
    </source>
</evidence>
<evidence type="ECO:0000256" key="6">
    <source>
        <dbReference type="ARBA" id="ARBA00023014"/>
    </source>
</evidence>
<dbReference type="PANTHER" id="PTHR46213">
    <property type="entry name" value="TRANSCRIPTIONAL ACTIVATOR DEMETER"/>
    <property type="match status" value="1"/>
</dbReference>
<accession>A0A8S1J0I9</accession>
<dbReference type="InterPro" id="IPR003651">
    <property type="entry name" value="Endonuclease3_FeS-loop_motif"/>
</dbReference>
<dbReference type="SUPFAM" id="SSF46565">
    <property type="entry name" value="Chaperone J-domain"/>
    <property type="match status" value="1"/>
</dbReference>
<dbReference type="InterPro" id="IPR001623">
    <property type="entry name" value="DnaJ_domain"/>
</dbReference>
<keyword evidence="8" id="KW-0539">Nucleus</keyword>
<dbReference type="Gene3D" id="1.10.340.30">
    <property type="entry name" value="Hypothetical protein, domain 2"/>
    <property type="match status" value="1"/>
</dbReference>
<dbReference type="Gene3D" id="1.10.287.110">
    <property type="entry name" value="DnaJ domain"/>
    <property type="match status" value="1"/>
</dbReference>
<dbReference type="SUPFAM" id="SSF48150">
    <property type="entry name" value="DNA-glycosylase"/>
    <property type="match status" value="1"/>
</dbReference>
<dbReference type="SMART" id="SM00525">
    <property type="entry name" value="FES"/>
    <property type="match status" value="1"/>
</dbReference>
<evidence type="ECO:0000256" key="9">
    <source>
        <dbReference type="SAM" id="MobiDB-lite"/>
    </source>
</evidence>
<evidence type="ECO:0000313" key="11">
    <source>
        <dbReference type="EMBL" id="CAD7701147.1"/>
    </source>
</evidence>
<feature type="region of interest" description="Disordered" evidence="9">
    <location>
        <begin position="738"/>
        <end position="809"/>
    </location>
</feature>
<dbReference type="GO" id="GO:0005634">
    <property type="term" value="C:nucleus"/>
    <property type="evidence" value="ECO:0007669"/>
    <property type="project" value="UniProtKB-SubCell"/>
</dbReference>
<dbReference type="Pfam" id="PF15628">
    <property type="entry name" value="RRM_DME"/>
    <property type="match status" value="1"/>
</dbReference>
<sequence>MGSAEFSRPEIVDSRECDRQGTIGTYVPRLSTVSLGISRHPFLDLVGCSHFELPVDVLLPFDSEYQQQLSLAGLDLNTQCNPLVQDLEVDGCYDSTVPFMWEDFTAAIDCDVVPESSALHAIRANELNGIPLFRDIECNVFSSQDVAANDLPGMLEHTIASFNPQVAAAEEKAIAARAARAKRKEKRKLAKLQRANVPPLKRQRRAHVLKEGSLSLIVYGQDEKLKWTRRICDFLGKMRIVLGDRRMGPMPWGGSVLDSVVGAFLTQNVADTLSSKAFMMLSSQFPAVRRRAARHKQRTAPNLLCDCADRECGGQHVQKWACRSDRNQTTARHHSRAQEPAARMTDGSSAEHVHGDHAVVHNSCQLAHCPPVDCGCANEMCARHHQCIENGPGTREHDVLLCESYHLPLSAPSSGDFSDVVNWEAVCAAPKELVANCIRCRGMHNRLTSRIKAFLAHVGKEQGEVGKERMLWKKQETTEGHLVPHSSPQSISASPRPLPPDRNNLSHSAEGLSIEWLRDVGDEDMKQFLTSVAGLGWKSCACVALLALGRKDFPVDINVARICTRLGWVPLEAQAGIEELEDYPSAMEIQKYLHSRAMAFDFPTLYELHYHMITLGKVLCTKRKPNCLACPLASSCEYALNGGEHYQPENRYPGKPKSNKTRRTAKPMHKDELGQKEPQCAGTGTVAQRLADHSFTNEHLPSQASTLKSGGMVYRQVPDIEDFFSVRGAAACSTMVHVPKGEESRKECETTADRQDRHVSDRQLKTEPCQNDKPEHGLRFAQPQVSKSPAGKEDGSGTQQASGPAGSDRLQCNTAEVQRIISILEEQESHVILDKVHCQDALGGHVGVALAMKIVGINSGHRIDQAQLRSEYRRISKLIHPDKCLHPLAGMAFSVLTDAFKALHSSTGSTPGDGDAVLNELTQELASGVGESSVVGVRWEQGDPCHSRKVVFGACFPDGALERIVPFSFPPRLAEDPNPYLLIPDPRNQEFEGGGRQDGRTCDGPGCRPASVKADNDTIPMLLLIPCRTALRGKFPLNGTYFQVNELFLCDPTTTPPIRLARRLLEMHNPRWRPVYFGTSISRVTQGMTMREIAQLFRFGYVCVKGFDLGTGAPSSLIEPLLP</sequence>
<dbReference type="Proteomes" id="UP000708148">
    <property type="component" value="Unassembled WGS sequence"/>
</dbReference>
<evidence type="ECO:0000256" key="7">
    <source>
        <dbReference type="ARBA" id="ARBA00023125"/>
    </source>
</evidence>
<dbReference type="OrthoDB" id="5607at2759"/>
<feature type="domain" description="J" evidence="10">
    <location>
        <begin position="850"/>
        <end position="908"/>
    </location>
</feature>
<dbReference type="GO" id="GO:0006284">
    <property type="term" value="P:base-excision repair"/>
    <property type="evidence" value="ECO:0007669"/>
    <property type="project" value="InterPro"/>
</dbReference>
<name>A0A8S1J0I9_9CHLO</name>
<keyword evidence="6" id="KW-0411">Iron-sulfur</keyword>
<evidence type="ECO:0000256" key="3">
    <source>
        <dbReference type="ARBA" id="ARBA00005646"/>
    </source>
</evidence>
<dbReference type="GO" id="GO:0046872">
    <property type="term" value="F:metal ion binding"/>
    <property type="evidence" value="ECO:0007669"/>
    <property type="project" value="UniProtKB-KW"/>
</dbReference>
<dbReference type="InterPro" id="IPR036869">
    <property type="entry name" value="J_dom_sf"/>
</dbReference>
<comment type="similarity">
    <text evidence="3">Belongs to the DNA glycosylase family. DEMETER subfamily.</text>
</comment>
<keyword evidence="5" id="KW-0408">Iron</keyword>
<keyword evidence="7" id="KW-0238">DNA-binding</keyword>
<comment type="cofactor">
    <cofactor evidence="1">
        <name>[4Fe-4S] cluster</name>
        <dbReference type="ChEBI" id="CHEBI:49883"/>
    </cofactor>
</comment>
<dbReference type="GO" id="GO:0051539">
    <property type="term" value="F:4 iron, 4 sulfur cluster binding"/>
    <property type="evidence" value="ECO:0007669"/>
    <property type="project" value="InterPro"/>
</dbReference>
<dbReference type="PROSITE" id="PS50076">
    <property type="entry name" value="DNAJ_2"/>
    <property type="match status" value="1"/>
</dbReference>
<gene>
    <name evidence="11" type="ORF">OSTQU699_LOCUS6506</name>
</gene>
<feature type="region of interest" description="Disordered" evidence="9">
    <location>
        <begin position="647"/>
        <end position="680"/>
    </location>
</feature>
<dbReference type="GO" id="GO:0035514">
    <property type="term" value="F:DNA demethylase activity"/>
    <property type="evidence" value="ECO:0007669"/>
    <property type="project" value="InterPro"/>
</dbReference>
<dbReference type="Gene3D" id="1.10.1670.10">
    <property type="entry name" value="Helix-hairpin-Helix base-excision DNA repair enzymes (C-terminal)"/>
    <property type="match status" value="1"/>
</dbReference>
<dbReference type="CDD" id="cd06257">
    <property type="entry name" value="DnaJ"/>
    <property type="match status" value="1"/>
</dbReference>
<proteinExistence type="inferred from homology"/>
<dbReference type="AlphaFoldDB" id="A0A8S1J0I9"/>
<feature type="compositionally biased region" description="Basic residues" evidence="9">
    <location>
        <begin position="657"/>
        <end position="667"/>
    </location>
</feature>
<feature type="region of interest" description="Disordered" evidence="9">
    <location>
        <begin position="478"/>
        <end position="504"/>
    </location>
</feature>
<evidence type="ECO:0000256" key="5">
    <source>
        <dbReference type="ARBA" id="ARBA00023004"/>
    </source>
</evidence>
<dbReference type="EMBL" id="CAJHUC010001445">
    <property type="protein sequence ID" value="CAD7701147.1"/>
    <property type="molecule type" value="Genomic_DNA"/>
</dbReference>
<dbReference type="GO" id="GO:0019104">
    <property type="term" value="F:DNA N-glycosylase activity"/>
    <property type="evidence" value="ECO:0007669"/>
    <property type="project" value="InterPro"/>
</dbReference>
<evidence type="ECO:0000256" key="4">
    <source>
        <dbReference type="ARBA" id="ARBA00022723"/>
    </source>
</evidence>
<dbReference type="InterPro" id="IPR028925">
    <property type="entry name" value="RRM_DME"/>
</dbReference>
<protein>
    <recommendedName>
        <fullName evidence="10">J domain-containing protein</fullName>
    </recommendedName>
</protein>
<feature type="region of interest" description="Disordered" evidence="9">
    <location>
        <begin position="327"/>
        <end position="351"/>
    </location>
</feature>
<evidence type="ECO:0000256" key="8">
    <source>
        <dbReference type="ARBA" id="ARBA00023242"/>
    </source>
</evidence>
<dbReference type="GO" id="GO:0141166">
    <property type="term" value="P:chromosomal 5-methylcytosine DNA demethylation pathway"/>
    <property type="evidence" value="ECO:0007669"/>
    <property type="project" value="InterPro"/>
</dbReference>
<comment type="caution">
    <text evidence="11">The sequence shown here is derived from an EMBL/GenBank/DDBJ whole genome shotgun (WGS) entry which is preliminary data.</text>
</comment>
<organism evidence="11 12">
    <name type="scientific">Ostreobium quekettii</name>
    <dbReference type="NCBI Taxonomy" id="121088"/>
    <lineage>
        <taxon>Eukaryota</taxon>
        <taxon>Viridiplantae</taxon>
        <taxon>Chlorophyta</taxon>
        <taxon>core chlorophytes</taxon>
        <taxon>Ulvophyceae</taxon>
        <taxon>TCBD clade</taxon>
        <taxon>Bryopsidales</taxon>
        <taxon>Ostreobineae</taxon>
        <taxon>Ostreobiaceae</taxon>
        <taxon>Ostreobium</taxon>
    </lineage>
</organism>
<evidence type="ECO:0000256" key="1">
    <source>
        <dbReference type="ARBA" id="ARBA00001966"/>
    </source>
</evidence>
<feature type="compositionally biased region" description="Basic and acidic residues" evidence="9">
    <location>
        <begin position="739"/>
        <end position="778"/>
    </location>
</feature>